<dbReference type="InterPro" id="IPR019999">
    <property type="entry name" value="Anth_synth_I-like"/>
</dbReference>
<evidence type="ECO:0000256" key="3">
    <source>
        <dbReference type="ARBA" id="ARBA00023235"/>
    </source>
</evidence>
<dbReference type="HAMAP" id="MF_01935">
    <property type="entry name" value="MenF"/>
    <property type="match status" value="1"/>
</dbReference>
<feature type="active site" description="Proton donor" evidence="4">
    <location>
        <position position="275"/>
    </location>
</feature>
<name>A0A926RXL6_9BACI</name>
<comment type="similarity">
    <text evidence="2 4">Belongs to the isochorismate synthase family.</text>
</comment>
<dbReference type="PANTHER" id="PTHR42839:SF1">
    <property type="entry name" value="ISOCHORISMATE SYNTHASE MENF"/>
    <property type="match status" value="1"/>
</dbReference>
<dbReference type="GO" id="GO:0000287">
    <property type="term" value="F:magnesium ion binding"/>
    <property type="evidence" value="ECO:0007669"/>
    <property type="project" value="UniProtKB-UniRule"/>
</dbReference>
<dbReference type="GO" id="GO:0009697">
    <property type="term" value="P:salicylic acid biosynthetic process"/>
    <property type="evidence" value="ECO:0007669"/>
    <property type="project" value="TreeGrafter"/>
</dbReference>
<dbReference type="InterPro" id="IPR034681">
    <property type="entry name" value="MenF"/>
</dbReference>
<dbReference type="InterPro" id="IPR004561">
    <property type="entry name" value="IsoChor_synthase"/>
</dbReference>
<keyword evidence="4" id="KW-0474">Menaquinone biosynthesis</keyword>
<reference evidence="6" key="1">
    <citation type="submission" date="2020-09" db="EMBL/GenBank/DDBJ databases">
        <title>A novel bacterium of genus Bacillus, isolated from South China Sea.</title>
        <authorList>
            <person name="Huang H."/>
            <person name="Mo K."/>
            <person name="Hu Y."/>
        </authorList>
    </citation>
    <scope>NUCLEOTIDE SEQUENCE</scope>
    <source>
        <strain evidence="6">IB182487</strain>
    </source>
</reference>
<sequence>MVTTLQDTFKQNILNALEQAKKKNKSVLVSHVEKIQPIDPLQFYSQGEEAFLGERFFWKAPGHNLTIVGLGKEDKISTDDHTNNRFHYIENIWKQLKESYINNINLDRSHQATGPILFGGFSFDPLKEKDQKWDTFSEANLMLPKLMYTLEEGNGFLTINQLVYPNDSFSHCIKHYDELKNYASVSGHFSCGFQEIEYRMEEKNTREWLDAIKQATKQIRRGEFNKVVLAREVSLSFNKTVDIYRVLASLIEEQTSSYIFSFEKGRQCFVGATPERLVKKEKDQLLSTCLAGSIKRGQTVKEDEQLGLELLNDPKNLEEHAFVVKMISDAVSDCCETLDVPKEPALLKTKNIQHLYTPVKGKMKPGFSLWDLIEKLHPTPALGGYPKEKAIEKIRELEPMHRGWYAGPIGWIDANDNGEFAVALRSGLIEDDQVSLYAGCGIVKDSVPEREYYETQIKLNPMLSALGGTIHE</sequence>
<evidence type="ECO:0000256" key="4">
    <source>
        <dbReference type="HAMAP-Rule" id="MF_01935"/>
    </source>
</evidence>
<feature type="active site" description="Proton acceptor" evidence="4">
    <location>
        <position position="226"/>
    </location>
</feature>
<dbReference type="PANTHER" id="PTHR42839">
    <property type="entry name" value="ISOCHORISMATE SYNTHASE ENTC"/>
    <property type="match status" value="1"/>
</dbReference>
<accession>A0A926RXL6</accession>
<gene>
    <name evidence="4" type="primary">menF</name>
    <name evidence="6" type="ORF">IC621_08490</name>
</gene>
<evidence type="ECO:0000313" key="7">
    <source>
        <dbReference type="Proteomes" id="UP000626844"/>
    </source>
</evidence>
<dbReference type="NCBIfam" id="TIGR00543">
    <property type="entry name" value="isochor_syn"/>
    <property type="match status" value="1"/>
</dbReference>
<evidence type="ECO:0000256" key="1">
    <source>
        <dbReference type="ARBA" id="ARBA00000799"/>
    </source>
</evidence>
<comment type="caution">
    <text evidence="6">The sequence shown here is derived from an EMBL/GenBank/DDBJ whole genome shotgun (WGS) entry which is preliminary data.</text>
</comment>
<proteinExistence type="inferred from homology"/>
<keyword evidence="7" id="KW-1185">Reference proteome</keyword>
<comment type="cofactor">
    <cofactor evidence="4">
        <name>Mg(2+)</name>
        <dbReference type="ChEBI" id="CHEBI:18420"/>
    </cofactor>
</comment>
<dbReference type="EC" id="5.4.4.2" evidence="4"/>
<comment type="pathway">
    <text evidence="4">Quinol/quinone metabolism; 1,4-dihydroxy-2-naphthoate biosynthesis; 1,4-dihydroxy-2-naphthoate from chorismate: step 1/7.</text>
</comment>
<feature type="binding site" evidence="4">
    <location>
        <position position="454"/>
    </location>
    <ligand>
        <name>Mg(2+)</name>
        <dbReference type="ChEBI" id="CHEBI:18420"/>
    </ligand>
</feature>
<dbReference type="GO" id="GO:0009234">
    <property type="term" value="P:menaquinone biosynthetic process"/>
    <property type="evidence" value="ECO:0007669"/>
    <property type="project" value="UniProtKB-UniRule"/>
</dbReference>
<comment type="pathway">
    <text evidence="4">Quinol/quinone metabolism; menaquinone biosynthesis.</text>
</comment>
<dbReference type="RefSeq" id="WP_191157708.1">
    <property type="nucleotide sequence ID" value="NZ_JACXAI010000007.1"/>
</dbReference>
<evidence type="ECO:0000259" key="5">
    <source>
        <dbReference type="Pfam" id="PF00425"/>
    </source>
</evidence>
<dbReference type="GO" id="GO:0008909">
    <property type="term" value="F:isochorismate synthase activity"/>
    <property type="evidence" value="ECO:0007669"/>
    <property type="project" value="UniProtKB-UniRule"/>
</dbReference>
<dbReference type="EMBL" id="JACXAI010000007">
    <property type="protein sequence ID" value="MBD1380267.1"/>
    <property type="molecule type" value="Genomic_DNA"/>
</dbReference>
<dbReference type="Pfam" id="PF00425">
    <property type="entry name" value="Chorismate_bind"/>
    <property type="match status" value="1"/>
</dbReference>
<evidence type="ECO:0000256" key="2">
    <source>
        <dbReference type="ARBA" id="ARBA00005297"/>
    </source>
</evidence>
<keyword evidence="4" id="KW-0479">Metal-binding</keyword>
<dbReference type="InterPro" id="IPR015890">
    <property type="entry name" value="Chorismate_C"/>
</dbReference>
<keyword evidence="3 4" id="KW-0413">Isomerase</keyword>
<keyword evidence="4" id="KW-0460">Magnesium</keyword>
<dbReference type="SUPFAM" id="SSF56322">
    <property type="entry name" value="ADC synthase"/>
    <property type="match status" value="1"/>
</dbReference>
<dbReference type="Proteomes" id="UP000626844">
    <property type="component" value="Unassembled WGS sequence"/>
</dbReference>
<dbReference type="AlphaFoldDB" id="A0A926RXL6"/>
<feature type="domain" description="Chorismate-utilising enzyme C-terminal" evidence="5">
    <location>
        <begin position="206"/>
        <end position="458"/>
    </location>
</feature>
<feature type="binding site" evidence="4">
    <location>
        <position position="319"/>
    </location>
    <ligand>
        <name>Mg(2+)</name>
        <dbReference type="ChEBI" id="CHEBI:18420"/>
    </ligand>
</feature>
<comment type="catalytic activity">
    <reaction evidence="1 4">
        <text>chorismate = isochorismate</text>
        <dbReference type="Rhea" id="RHEA:18985"/>
        <dbReference type="ChEBI" id="CHEBI:29748"/>
        <dbReference type="ChEBI" id="CHEBI:29780"/>
        <dbReference type="EC" id="5.4.4.2"/>
    </reaction>
</comment>
<organism evidence="6 7">
    <name type="scientific">Metabacillus arenae</name>
    <dbReference type="NCBI Taxonomy" id="2771434"/>
    <lineage>
        <taxon>Bacteria</taxon>
        <taxon>Bacillati</taxon>
        <taxon>Bacillota</taxon>
        <taxon>Bacilli</taxon>
        <taxon>Bacillales</taxon>
        <taxon>Bacillaceae</taxon>
        <taxon>Metabacillus</taxon>
    </lineage>
</organism>
<dbReference type="InterPro" id="IPR005801">
    <property type="entry name" value="ADC_synthase"/>
</dbReference>
<dbReference type="PRINTS" id="PR00095">
    <property type="entry name" value="ANTSNTHASEI"/>
</dbReference>
<evidence type="ECO:0000313" key="6">
    <source>
        <dbReference type="EMBL" id="MBD1380267.1"/>
    </source>
</evidence>
<comment type="function">
    <text evidence="4">Catalyzes the conversion of chorismate to isochorismate.</text>
</comment>
<dbReference type="Gene3D" id="3.60.120.10">
    <property type="entry name" value="Anthranilate synthase"/>
    <property type="match status" value="1"/>
</dbReference>
<protein>
    <recommendedName>
        <fullName evidence="4">Isochorismate synthase MenF</fullName>
        <ecNumber evidence="4">5.4.4.2</ecNumber>
    </recommendedName>
    <alternativeName>
        <fullName evidence="4">Isochorismate mutase</fullName>
    </alternativeName>
</protein>